<evidence type="ECO:0008006" key="5">
    <source>
        <dbReference type="Google" id="ProtNLM"/>
    </source>
</evidence>
<dbReference type="Pfam" id="PF13391">
    <property type="entry name" value="HNH_2"/>
    <property type="match status" value="1"/>
</dbReference>
<reference evidence="4" key="1">
    <citation type="submission" date="2017-03" db="EMBL/GenBank/DDBJ databases">
        <title>Genomes of endolithic fungi from Antarctica.</title>
        <authorList>
            <person name="Coleine C."/>
            <person name="Masonjones S."/>
            <person name="Stajich J.E."/>
        </authorList>
    </citation>
    <scope>NUCLEOTIDE SEQUENCE [LARGE SCALE GENOMIC DNA]</scope>
    <source>
        <strain evidence="4">CCFEE 5527</strain>
    </source>
</reference>
<dbReference type="STRING" id="1507870.A0A1V8S876"/>
<dbReference type="Proteomes" id="UP000192596">
    <property type="component" value="Unassembled WGS sequence"/>
</dbReference>
<dbReference type="AlphaFoldDB" id="A0A1V8S876"/>
<evidence type="ECO:0000259" key="1">
    <source>
        <dbReference type="Pfam" id="PF12770"/>
    </source>
</evidence>
<evidence type="ECO:0000259" key="2">
    <source>
        <dbReference type="Pfam" id="PF13391"/>
    </source>
</evidence>
<dbReference type="InterPro" id="IPR003615">
    <property type="entry name" value="HNH_nuc"/>
</dbReference>
<feature type="domain" description="HNH nuclease" evidence="2">
    <location>
        <begin position="119"/>
        <end position="187"/>
    </location>
</feature>
<dbReference type="OrthoDB" id="2142759at2759"/>
<evidence type="ECO:0000313" key="3">
    <source>
        <dbReference type="EMBL" id="OQN95332.1"/>
    </source>
</evidence>
<sequence length="762" mass="83945">MPSPSFVQRIIIKHPAYSGSNTILALPACDGTNASGQAHYVTVYSACVILANNRKDGWLSSSRSGVYFFHIECEPSAEPYPVIPNFRAWVFPHNDLPSLWHESAQIAATIEPRTATETCRLTNKRLACENAHIIPAAEKSWFVDNEMDQYGELGGRTGQDVADSPTNSIRLRRDVHILWDNMFFSIVPKKPQNCQREGLQWYAHSMVQDEELYADYHNQPTEPLAGRAVELLQPKLEYEDASAIAKGALALLPTLSTRALSQRDRQSMIALFSGLAADACALRLQCGNGDPTAVDKALELLEAGRGSLIGLALEDRHDVTNLRTSWPQHASRLGDLRAMLNVEAGSTGDSAPRASQQISPFKTLQDFHACVDEIRTLPGFGDFMMSPSIEEMKAAAVDGVVVVVNVGTLRSDALVVKPQAVRLIKLRHFDVDKARSWMAEIKGWSSESPSLEQSGRQNARYRVLLLWLWKSCVRDIMEGLGYRTHQSGKTLPRVWWIGTGVASSLPFHAAGRHCDSSTSTTSNVVISSYVPTIRALVHARGRAMDVSSYTGYEHKILLATMETTRGEPPLHGVRAEADAVKSAVGIECRVTHQEQTNAEAVLRLLPSNDMFHFAGHGMSDPVDPAESCIVFEKSDGASMPMIQDRLQVDRLFGANLQPAFLAFLSACSTAQNQQDVLADESIHLASGFLVAGFRHVIGCLWPSSDEVCVDVAREFYRALNMTDGKGVKDKALARALHFAVGKVYAIRRDHPFLWAQYIHMGA</sequence>
<feature type="domain" description="CHAT" evidence="1">
    <location>
        <begin position="468"/>
        <end position="762"/>
    </location>
</feature>
<organism evidence="3 4">
    <name type="scientific">Cryoendolithus antarcticus</name>
    <dbReference type="NCBI Taxonomy" id="1507870"/>
    <lineage>
        <taxon>Eukaryota</taxon>
        <taxon>Fungi</taxon>
        <taxon>Dikarya</taxon>
        <taxon>Ascomycota</taxon>
        <taxon>Pezizomycotina</taxon>
        <taxon>Dothideomycetes</taxon>
        <taxon>Dothideomycetidae</taxon>
        <taxon>Cladosporiales</taxon>
        <taxon>Cladosporiaceae</taxon>
        <taxon>Cryoendolithus</taxon>
    </lineage>
</organism>
<proteinExistence type="predicted"/>
<gene>
    <name evidence="3" type="ORF">B0A48_18767</name>
</gene>
<dbReference type="InParanoid" id="A0A1V8S876"/>
<keyword evidence="4" id="KW-1185">Reference proteome</keyword>
<dbReference type="Pfam" id="PF12770">
    <property type="entry name" value="CHAT"/>
    <property type="match status" value="1"/>
</dbReference>
<protein>
    <recommendedName>
        <fullName evidence="5">CHAT domain-containing protein</fullName>
    </recommendedName>
</protein>
<accession>A0A1V8S876</accession>
<name>A0A1V8S876_9PEZI</name>
<dbReference type="InterPro" id="IPR024983">
    <property type="entry name" value="CHAT_dom"/>
</dbReference>
<evidence type="ECO:0000313" key="4">
    <source>
        <dbReference type="Proteomes" id="UP000192596"/>
    </source>
</evidence>
<dbReference type="EMBL" id="NAJO01000108">
    <property type="protein sequence ID" value="OQN95332.1"/>
    <property type="molecule type" value="Genomic_DNA"/>
</dbReference>
<comment type="caution">
    <text evidence="3">The sequence shown here is derived from an EMBL/GenBank/DDBJ whole genome shotgun (WGS) entry which is preliminary data.</text>
</comment>